<keyword evidence="2" id="KW-1185">Reference proteome</keyword>
<comment type="caution">
    <text evidence="1">The sequence shown here is derived from an EMBL/GenBank/DDBJ whole genome shotgun (WGS) entry which is preliminary data.</text>
</comment>
<dbReference type="AlphaFoldDB" id="A0A8S9YD93"/>
<gene>
    <name evidence="1" type="ORF">EG68_12204</name>
</gene>
<protein>
    <submittedName>
        <fullName evidence="1">Uncharacterized protein</fullName>
    </submittedName>
</protein>
<reference evidence="1" key="1">
    <citation type="submission" date="2019-07" db="EMBL/GenBank/DDBJ databases">
        <title>Annotation for the trematode Paragonimus miyazaki's.</title>
        <authorList>
            <person name="Choi Y.-J."/>
        </authorList>
    </citation>
    <scope>NUCLEOTIDE SEQUENCE</scope>
    <source>
        <strain evidence="1">Japan</strain>
    </source>
</reference>
<evidence type="ECO:0000313" key="2">
    <source>
        <dbReference type="Proteomes" id="UP000822476"/>
    </source>
</evidence>
<evidence type="ECO:0000313" key="1">
    <source>
        <dbReference type="EMBL" id="KAF7234296.1"/>
    </source>
</evidence>
<sequence>MRGAARRRDTPSPDFVVRRLESNGIAVRQNAGAKQLHMCFARLRAPTLSGLVSQMMQTVLHPVFAKQVNHTGLYQKIAFRDSKTLAIMREVIIAREGA</sequence>
<dbReference type="Proteomes" id="UP000822476">
    <property type="component" value="Unassembled WGS sequence"/>
</dbReference>
<organism evidence="1 2">
    <name type="scientific">Paragonimus skrjabini miyazakii</name>
    <dbReference type="NCBI Taxonomy" id="59628"/>
    <lineage>
        <taxon>Eukaryota</taxon>
        <taxon>Metazoa</taxon>
        <taxon>Spiralia</taxon>
        <taxon>Lophotrochozoa</taxon>
        <taxon>Platyhelminthes</taxon>
        <taxon>Trematoda</taxon>
        <taxon>Digenea</taxon>
        <taxon>Plagiorchiida</taxon>
        <taxon>Troglotremata</taxon>
        <taxon>Troglotrematidae</taxon>
        <taxon>Paragonimus</taxon>
    </lineage>
</organism>
<accession>A0A8S9YD93</accession>
<dbReference type="EMBL" id="JTDE01010581">
    <property type="protein sequence ID" value="KAF7234296.1"/>
    <property type="molecule type" value="Genomic_DNA"/>
</dbReference>
<name>A0A8S9YD93_9TREM</name>
<dbReference type="OrthoDB" id="10400760at2759"/>
<proteinExistence type="predicted"/>